<keyword evidence="2" id="KW-1185">Reference proteome</keyword>
<protein>
    <submittedName>
        <fullName evidence="1">Uncharacterized protein</fullName>
    </submittedName>
</protein>
<dbReference type="Proteomes" id="UP000027382">
    <property type="component" value="Segment"/>
</dbReference>
<dbReference type="OrthoDB" id="33954at10239"/>
<dbReference type="KEGG" id="vg:22277065"/>
<evidence type="ECO:0000313" key="1">
    <source>
        <dbReference type="EMBL" id="AID50557.1"/>
    </source>
</evidence>
<dbReference type="GeneID" id="22277065"/>
<organism evidence="1 2">
    <name type="scientific">Bacillus phage CP-51</name>
    <dbReference type="NCBI Taxonomy" id="1391188"/>
    <lineage>
        <taxon>Viruses</taxon>
        <taxon>Duplodnaviria</taxon>
        <taxon>Heunggongvirae</taxon>
        <taxon>Uroviricota</taxon>
        <taxon>Caudoviricetes</taxon>
        <taxon>Herelleviridae</taxon>
        <taxon>Spounavirinae</taxon>
        <taxon>Siminovitchvirus</taxon>
        <taxon>Siminovitchvirus CP51</taxon>
    </lineage>
</organism>
<proteinExistence type="predicted"/>
<sequence>MKGVVRCWQCKEKHEADSPTYIQVQGYIYQGNQEVLDANCSSKYDYEELPVANFCADKDCLMKHIKAKKGDADNGIR</sequence>
<reference evidence="1" key="1">
    <citation type="journal article" date="2014" name="Virology">
        <title>The odd one out: Bacillus ACT bacteriophage CP-51 exhibits unusual properties compared to related Spounavirinae W.Ph. and Bastille.</title>
        <authorList>
            <person name="Klumpp J."/>
            <person name="Schmuki M."/>
            <person name="Sozhamannan S."/>
            <person name="Beyer W."/>
            <person name="Fouts D.E."/>
            <person name="Bernbach V."/>
            <person name="Calendar R."/>
            <person name="Loessner M.J."/>
        </authorList>
    </citation>
    <scope>NUCLEOTIDE SEQUENCE [LARGE SCALE GENOMIC DNA]</scope>
</reference>
<dbReference type="EMBL" id="KF554508">
    <property type="protein sequence ID" value="AID50557.1"/>
    <property type="molecule type" value="Genomic_DNA"/>
</dbReference>
<dbReference type="RefSeq" id="YP_009099166.1">
    <property type="nucleotide sequence ID" value="NC_025423.1"/>
</dbReference>
<accession>A0A068EQC3</accession>
<evidence type="ECO:0000313" key="2">
    <source>
        <dbReference type="Proteomes" id="UP000027382"/>
    </source>
</evidence>
<name>A0A068EQC3_9CAUD</name>